<dbReference type="HAMAP" id="MF_02071">
    <property type="entry name" value="RlpA"/>
    <property type="match status" value="1"/>
</dbReference>
<dbReference type="InterPro" id="IPR012997">
    <property type="entry name" value="RplA"/>
</dbReference>
<evidence type="ECO:0000256" key="1">
    <source>
        <dbReference type="ARBA" id="ARBA00023239"/>
    </source>
</evidence>
<keyword evidence="3" id="KW-0564">Palmitate</keyword>
<comment type="subcellular location">
    <subcellularLocation>
        <location evidence="3">Cell membrane</location>
        <topology evidence="3">Lipid-anchor</topology>
    </subcellularLocation>
</comment>
<feature type="domain" description="RlpA-like protein double-psi beta-barrel" evidence="5">
    <location>
        <begin position="140"/>
        <end position="220"/>
    </location>
</feature>
<evidence type="ECO:0000256" key="3">
    <source>
        <dbReference type="HAMAP-Rule" id="MF_02071"/>
    </source>
</evidence>
<dbReference type="SUPFAM" id="SSF50685">
    <property type="entry name" value="Barwin-like endoglucanases"/>
    <property type="match status" value="1"/>
</dbReference>
<dbReference type="InterPro" id="IPR036908">
    <property type="entry name" value="RlpA-like_sf"/>
</dbReference>
<keyword evidence="1 3" id="KW-0456">Lyase</keyword>
<evidence type="ECO:0000256" key="2">
    <source>
        <dbReference type="ARBA" id="ARBA00023316"/>
    </source>
</evidence>
<proteinExistence type="inferred from homology"/>
<comment type="similarity">
    <text evidence="3 4">Belongs to the RlpA family.</text>
</comment>
<comment type="function">
    <text evidence="3">Lytic transglycosylase with a strong preference for naked glycan strands that lack stem peptides.</text>
</comment>
<accession>A0A1H2PPH4</accession>
<dbReference type="Gene3D" id="2.40.40.10">
    <property type="entry name" value="RlpA-like domain"/>
    <property type="match status" value="1"/>
</dbReference>
<dbReference type="RefSeq" id="WP_235837888.1">
    <property type="nucleotide sequence ID" value="NZ_FNLO01000005.1"/>
</dbReference>
<keyword evidence="2 3" id="KW-0961">Cell wall biogenesis/degradation</keyword>
<dbReference type="Pfam" id="PF03330">
    <property type="entry name" value="DPBB_1"/>
    <property type="match status" value="1"/>
</dbReference>
<dbReference type="GO" id="GO:0008932">
    <property type="term" value="F:lytic endotransglycosylase activity"/>
    <property type="evidence" value="ECO:0007669"/>
    <property type="project" value="UniProtKB-UniRule"/>
</dbReference>
<protein>
    <recommendedName>
        <fullName evidence="3">Endolytic peptidoglycan transglycosylase RlpA</fullName>
        <ecNumber evidence="3">4.2.2.-</ecNumber>
    </recommendedName>
</protein>
<dbReference type="STRING" id="1770053.SAMN05216551_105237"/>
<keyword evidence="3 6" id="KW-0449">Lipoprotein</keyword>
<dbReference type="InterPro" id="IPR034718">
    <property type="entry name" value="RlpA"/>
</dbReference>
<dbReference type="NCBIfam" id="TIGR00413">
    <property type="entry name" value="rlpA"/>
    <property type="match status" value="1"/>
</dbReference>
<reference evidence="7" key="1">
    <citation type="submission" date="2016-09" db="EMBL/GenBank/DDBJ databases">
        <authorList>
            <person name="Varghese N."/>
            <person name="Submissions S."/>
        </authorList>
    </citation>
    <scope>NUCLEOTIDE SEQUENCE [LARGE SCALE GENOMIC DNA]</scope>
    <source>
        <strain evidence="7">JS23</strain>
    </source>
</reference>
<dbReference type="PROSITE" id="PS51257">
    <property type="entry name" value="PROKAR_LIPOPROTEIN"/>
    <property type="match status" value="1"/>
</dbReference>
<evidence type="ECO:0000313" key="6">
    <source>
        <dbReference type="EMBL" id="SDV48619.1"/>
    </source>
</evidence>
<dbReference type="EC" id="4.2.2.-" evidence="3"/>
<dbReference type="GO" id="GO:0000270">
    <property type="term" value="P:peptidoglycan metabolic process"/>
    <property type="evidence" value="ECO:0007669"/>
    <property type="project" value="UniProtKB-UniRule"/>
</dbReference>
<gene>
    <name evidence="3" type="primary">rlpA</name>
    <name evidence="6" type="ORF">SAMN05216551_105237</name>
</gene>
<evidence type="ECO:0000256" key="4">
    <source>
        <dbReference type="RuleBase" id="RU003495"/>
    </source>
</evidence>
<dbReference type="PANTHER" id="PTHR34183:SF1">
    <property type="entry name" value="ENDOLYTIC PEPTIDOGLYCAN TRANSGLYCOSYLASE RLPA"/>
    <property type="match status" value="1"/>
</dbReference>
<keyword evidence="3" id="KW-0472">Membrane</keyword>
<evidence type="ECO:0000259" key="5">
    <source>
        <dbReference type="Pfam" id="PF03330"/>
    </source>
</evidence>
<dbReference type="GO" id="GO:0071555">
    <property type="term" value="P:cell wall organization"/>
    <property type="evidence" value="ECO:0007669"/>
    <property type="project" value="UniProtKB-KW"/>
</dbReference>
<keyword evidence="3" id="KW-1003">Cell membrane</keyword>
<dbReference type="InterPro" id="IPR009009">
    <property type="entry name" value="RlpA-like_DPBB"/>
</dbReference>
<dbReference type="CDD" id="cd22268">
    <property type="entry name" value="DPBB_RlpA-like"/>
    <property type="match status" value="1"/>
</dbReference>
<sequence>MNARLTRRVAVIGAAAFLGGCAQVSTGDLVSQSDSRTDRAWLQTVQAPTPLATALKNVEGATMLSGVASFDINCPSMSYSHVGALSRACRATTDGKGLLAGRATDRLKAEAHDFTLRDSSEEDSSVAENDDVPNLANFEQTGKASWYGRGFHGRMTANGERFDMYALTAAHRSLPMSSYVRVTNESNQKSIIVKINDRGPFHGSRIIDLSYGAARALNLRGVQRVSIHGLSREEAQVAMRENEARSSTLASR</sequence>
<dbReference type="PANTHER" id="PTHR34183">
    <property type="entry name" value="ENDOLYTIC PEPTIDOGLYCAN TRANSGLYCOSYLASE RLPA"/>
    <property type="match status" value="1"/>
</dbReference>
<dbReference type="Proteomes" id="UP000243719">
    <property type="component" value="Unassembled WGS sequence"/>
</dbReference>
<organism evidence="6 7">
    <name type="scientific">Chitinasiproducens palmae</name>
    <dbReference type="NCBI Taxonomy" id="1770053"/>
    <lineage>
        <taxon>Bacteria</taxon>
        <taxon>Pseudomonadati</taxon>
        <taxon>Pseudomonadota</taxon>
        <taxon>Betaproteobacteria</taxon>
        <taxon>Burkholderiales</taxon>
        <taxon>Burkholderiaceae</taxon>
        <taxon>Chitinasiproducens</taxon>
    </lineage>
</organism>
<evidence type="ECO:0000313" key="7">
    <source>
        <dbReference type="Proteomes" id="UP000243719"/>
    </source>
</evidence>
<dbReference type="GO" id="GO:0005886">
    <property type="term" value="C:plasma membrane"/>
    <property type="evidence" value="ECO:0007669"/>
    <property type="project" value="UniProtKB-SubCell"/>
</dbReference>
<dbReference type="AlphaFoldDB" id="A0A1H2PPH4"/>
<dbReference type="EMBL" id="FNLO01000005">
    <property type="protein sequence ID" value="SDV48619.1"/>
    <property type="molecule type" value="Genomic_DNA"/>
</dbReference>
<keyword evidence="7" id="KW-1185">Reference proteome</keyword>
<name>A0A1H2PPH4_9BURK</name>